<evidence type="ECO:0000313" key="1">
    <source>
        <dbReference type="EMBL" id="GAI24806.1"/>
    </source>
</evidence>
<name>X1N3F9_9ZZZZ</name>
<accession>X1N3F9</accession>
<dbReference type="GO" id="GO:0005654">
    <property type="term" value="C:nucleoplasm"/>
    <property type="evidence" value="ECO:0007669"/>
    <property type="project" value="TreeGrafter"/>
</dbReference>
<sequence>EPDKSIAKLIRKIPDFDEKEKDSLVVVNINDKNDPLGINQQIALKIILNAHSTAVMARLGKVIGNTMTNVSPSNLKLIGRATYLIQSHVNDILSHPQWVKLYGIRKPISYGEANAVLYEAINFLKDKKTKAGQTAEVALSIIRILESLRLKSSLSQQEVFEIVKKTGVGQYLSNVTSQIK</sequence>
<protein>
    <submittedName>
        <fullName evidence="1">Uncharacterized protein</fullName>
    </submittedName>
</protein>
<feature type="non-terminal residue" evidence="1">
    <location>
        <position position="1"/>
    </location>
</feature>
<dbReference type="Gene3D" id="3.40.50.10490">
    <property type="entry name" value="Glucose-6-phosphate isomerase like protein, domain 1"/>
    <property type="match status" value="1"/>
</dbReference>
<comment type="caution">
    <text evidence="1">The sequence shown here is derived from an EMBL/GenBank/DDBJ whole genome shotgun (WGS) entry which is preliminary data.</text>
</comment>
<dbReference type="GO" id="GO:0070095">
    <property type="term" value="F:fructose-6-phosphate binding"/>
    <property type="evidence" value="ECO:0007669"/>
    <property type="project" value="TreeGrafter"/>
</dbReference>
<dbReference type="GO" id="GO:0004857">
    <property type="term" value="F:enzyme inhibitor activity"/>
    <property type="evidence" value="ECO:0007669"/>
    <property type="project" value="TreeGrafter"/>
</dbReference>
<dbReference type="GO" id="GO:0019899">
    <property type="term" value="F:enzyme binding"/>
    <property type="evidence" value="ECO:0007669"/>
    <property type="project" value="TreeGrafter"/>
</dbReference>
<dbReference type="AlphaFoldDB" id="X1N3F9"/>
<dbReference type="GO" id="GO:0009750">
    <property type="term" value="P:response to fructose"/>
    <property type="evidence" value="ECO:0007669"/>
    <property type="project" value="TreeGrafter"/>
</dbReference>
<dbReference type="PANTHER" id="PTHR10088:SF4">
    <property type="entry name" value="GLUCOKINASE REGULATORY PROTEIN"/>
    <property type="match status" value="1"/>
</dbReference>
<dbReference type="EMBL" id="BARV01016250">
    <property type="protein sequence ID" value="GAI24806.1"/>
    <property type="molecule type" value="Genomic_DNA"/>
</dbReference>
<gene>
    <name evidence="1" type="ORF">S06H3_27930</name>
</gene>
<dbReference type="GO" id="GO:0042593">
    <property type="term" value="P:glucose homeostasis"/>
    <property type="evidence" value="ECO:0007669"/>
    <property type="project" value="TreeGrafter"/>
</dbReference>
<dbReference type="GO" id="GO:0005829">
    <property type="term" value="C:cytosol"/>
    <property type="evidence" value="ECO:0007669"/>
    <property type="project" value="TreeGrafter"/>
</dbReference>
<organism evidence="1">
    <name type="scientific">marine sediment metagenome</name>
    <dbReference type="NCBI Taxonomy" id="412755"/>
    <lineage>
        <taxon>unclassified sequences</taxon>
        <taxon>metagenomes</taxon>
        <taxon>ecological metagenomes</taxon>
    </lineage>
</organism>
<dbReference type="InterPro" id="IPR040190">
    <property type="entry name" value="MURQ/GCKR"/>
</dbReference>
<dbReference type="GO" id="GO:0030246">
    <property type="term" value="F:carbohydrate binding"/>
    <property type="evidence" value="ECO:0007669"/>
    <property type="project" value="TreeGrafter"/>
</dbReference>
<reference evidence="1" key="1">
    <citation type="journal article" date="2014" name="Front. Microbiol.">
        <title>High frequency of phylogenetically diverse reductive dehalogenase-homologous genes in deep subseafloor sedimentary metagenomes.</title>
        <authorList>
            <person name="Kawai M."/>
            <person name="Futagami T."/>
            <person name="Toyoda A."/>
            <person name="Takaki Y."/>
            <person name="Nishi S."/>
            <person name="Hori S."/>
            <person name="Arai W."/>
            <person name="Tsubouchi T."/>
            <person name="Morono Y."/>
            <person name="Uchiyama I."/>
            <person name="Ito T."/>
            <person name="Fujiyama A."/>
            <person name="Inagaki F."/>
            <person name="Takami H."/>
        </authorList>
    </citation>
    <scope>NUCLEOTIDE SEQUENCE</scope>
    <source>
        <strain evidence="1">Expedition CK06-06</strain>
    </source>
</reference>
<dbReference type="PANTHER" id="PTHR10088">
    <property type="entry name" value="GLUCOKINASE REGULATORY PROTEIN"/>
    <property type="match status" value="1"/>
</dbReference>
<proteinExistence type="predicted"/>